<name>A0A9D3RSG7_ANGAN</name>
<feature type="region of interest" description="Disordered" evidence="1">
    <location>
        <begin position="30"/>
        <end position="55"/>
    </location>
</feature>
<organism evidence="2 3">
    <name type="scientific">Anguilla anguilla</name>
    <name type="common">European freshwater eel</name>
    <name type="synonym">Muraena anguilla</name>
    <dbReference type="NCBI Taxonomy" id="7936"/>
    <lineage>
        <taxon>Eukaryota</taxon>
        <taxon>Metazoa</taxon>
        <taxon>Chordata</taxon>
        <taxon>Craniata</taxon>
        <taxon>Vertebrata</taxon>
        <taxon>Euteleostomi</taxon>
        <taxon>Actinopterygii</taxon>
        <taxon>Neopterygii</taxon>
        <taxon>Teleostei</taxon>
        <taxon>Anguilliformes</taxon>
        <taxon>Anguillidae</taxon>
        <taxon>Anguilla</taxon>
    </lineage>
</organism>
<sequence>MSVGSTTGPDLRRSPAFKITVVRPEHGGLWASTNACRPSDGGEQRDKPGHSTLAGQMDLGETMSLSSVLSVLRTPQSVLPAQGLQPEISRMRGQGHVT</sequence>
<evidence type="ECO:0000313" key="3">
    <source>
        <dbReference type="Proteomes" id="UP001044222"/>
    </source>
</evidence>
<comment type="caution">
    <text evidence="2">The sequence shown here is derived from an EMBL/GenBank/DDBJ whole genome shotgun (WGS) entry which is preliminary data.</text>
</comment>
<dbReference type="EMBL" id="JAFIRN010000010">
    <property type="protein sequence ID" value="KAG5841215.1"/>
    <property type="molecule type" value="Genomic_DNA"/>
</dbReference>
<reference evidence="2" key="1">
    <citation type="submission" date="2021-01" db="EMBL/GenBank/DDBJ databases">
        <title>A chromosome-scale assembly of European eel, Anguilla anguilla.</title>
        <authorList>
            <person name="Henkel C."/>
            <person name="Jong-Raadsen S.A."/>
            <person name="Dufour S."/>
            <person name="Weltzien F.-A."/>
            <person name="Palstra A.P."/>
            <person name="Pelster B."/>
            <person name="Spaink H.P."/>
            <person name="Van Den Thillart G.E."/>
            <person name="Jansen H."/>
            <person name="Zahm M."/>
            <person name="Klopp C."/>
            <person name="Cedric C."/>
            <person name="Louis A."/>
            <person name="Berthelot C."/>
            <person name="Parey E."/>
            <person name="Roest Crollius H."/>
            <person name="Montfort J."/>
            <person name="Robinson-Rechavi M."/>
            <person name="Bucao C."/>
            <person name="Bouchez O."/>
            <person name="Gislard M."/>
            <person name="Lluch J."/>
            <person name="Milhes M."/>
            <person name="Lampietro C."/>
            <person name="Lopez Roques C."/>
            <person name="Donnadieu C."/>
            <person name="Braasch I."/>
            <person name="Desvignes T."/>
            <person name="Postlethwait J."/>
            <person name="Bobe J."/>
            <person name="Guiguen Y."/>
            <person name="Dirks R."/>
        </authorList>
    </citation>
    <scope>NUCLEOTIDE SEQUENCE</scope>
    <source>
        <strain evidence="2">Tag_6206</strain>
        <tissue evidence="2">Liver</tissue>
    </source>
</reference>
<proteinExistence type="predicted"/>
<feature type="compositionally biased region" description="Basic and acidic residues" evidence="1">
    <location>
        <begin position="40"/>
        <end position="49"/>
    </location>
</feature>
<evidence type="ECO:0000313" key="2">
    <source>
        <dbReference type="EMBL" id="KAG5841215.1"/>
    </source>
</evidence>
<evidence type="ECO:0000256" key="1">
    <source>
        <dbReference type="SAM" id="MobiDB-lite"/>
    </source>
</evidence>
<accession>A0A9D3RSG7</accession>
<dbReference type="Proteomes" id="UP001044222">
    <property type="component" value="Chromosome 10"/>
</dbReference>
<protein>
    <submittedName>
        <fullName evidence="2">Uncharacterized protein</fullName>
    </submittedName>
</protein>
<gene>
    <name evidence="2" type="ORF">ANANG_G00197200</name>
</gene>
<keyword evidence="3" id="KW-1185">Reference proteome</keyword>
<dbReference type="AlphaFoldDB" id="A0A9D3RSG7"/>